<keyword evidence="7" id="KW-1185">Reference proteome</keyword>
<feature type="chain" id="PRO_5046178074" evidence="4">
    <location>
        <begin position="28"/>
        <end position="334"/>
    </location>
</feature>
<evidence type="ECO:0000313" key="7">
    <source>
        <dbReference type="Proteomes" id="UP001500432"/>
    </source>
</evidence>
<dbReference type="RefSeq" id="WP_344300003.1">
    <property type="nucleotide sequence ID" value="NZ_BAAAQW010000006.1"/>
</dbReference>
<evidence type="ECO:0000256" key="1">
    <source>
        <dbReference type="ARBA" id="ARBA00004418"/>
    </source>
</evidence>
<feature type="signal peptide" evidence="4">
    <location>
        <begin position="1"/>
        <end position="27"/>
    </location>
</feature>
<proteinExistence type="inferred from homology"/>
<dbReference type="PROSITE" id="PS51318">
    <property type="entry name" value="TAT"/>
    <property type="match status" value="1"/>
</dbReference>
<comment type="subcellular location">
    <subcellularLocation>
        <location evidence="1">Periplasm</location>
    </subcellularLocation>
</comment>
<evidence type="ECO:0000256" key="4">
    <source>
        <dbReference type="SAM" id="SignalP"/>
    </source>
</evidence>
<dbReference type="SUPFAM" id="SSF53850">
    <property type="entry name" value="Periplasmic binding protein-like II"/>
    <property type="match status" value="1"/>
</dbReference>
<sequence length="334" mass="34854">MTTRRSFLVRGSAALAVAAAMSFGLTACGGDAPAQSDGGTIKVKVAVAPIQFETAYIAQQKGYFAKHGLDVELVRGADPAALLAQVVSGDVNIGIGSWINVATSAAKGVPVKVIGGNGMVDSKSDNSGVLVAKDSPVKSLKDLAGKTIGVNGVKTGGDIPVLQALEGAGVDTSGVKEVAIPYSGMQAALERNTVDAVVPAESFYHQMVAAGYTSISNPVREYQADMPVTVWTTTAQWVSQNASTAKKFTDAMTEAVAYYNDPAHLQDVQKVYADVNQADISKAPKTFVPADVTLNVKEAQDGINAMRHFGLLQKDVAVKDVLWDQAPQRAEAGK</sequence>
<evidence type="ECO:0000256" key="2">
    <source>
        <dbReference type="ARBA" id="ARBA00010742"/>
    </source>
</evidence>
<dbReference type="Gene3D" id="3.40.190.10">
    <property type="entry name" value="Periplasmic binding protein-like II"/>
    <property type="match status" value="2"/>
</dbReference>
<evidence type="ECO:0000256" key="3">
    <source>
        <dbReference type="ARBA" id="ARBA00022729"/>
    </source>
</evidence>
<dbReference type="InterPro" id="IPR015168">
    <property type="entry name" value="SsuA/THI5"/>
</dbReference>
<dbReference type="EMBL" id="BAAAQW010000006">
    <property type="protein sequence ID" value="GAA2201132.1"/>
    <property type="molecule type" value="Genomic_DNA"/>
</dbReference>
<gene>
    <name evidence="6" type="ORF">GCM10009849_24400</name>
</gene>
<dbReference type="InterPro" id="IPR006311">
    <property type="entry name" value="TAT_signal"/>
</dbReference>
<protein>
    <submittedName>
        <fullName evidence="6">ABC transporter substrate-binding protein</fullName>
    </submittedName>
</protein>
<comment type="caution">
    <text evidence="6">The sequence shown here is derived from an EMBL/GenBank/DDBJ whole genome shotgun (WGS) entry which is preliminary data.</text>
</comment>
<feature type="domain" description="SsuA/THI5-like" evidence="5">
    <location>
        <begin position="52"/>
        <end position="259"/>
    </location>
</feature>
<comment type="similarity">
    <text evidence="2">Belongs to the bacterial solute-binding protein SsuA/TauA family.</text>
</comment>
<organism evidence="6 7">
    <name type="scientific">Sinomonas flava</name>
    <dbReference type="NCBI Taxonomy" id="496857"/>
    <lineage>
        <taxon>Bacteria</taxon>
        <taxon>Bacillati</taxon>
        <taxon>Actinomycetota</taxon>
        <taxon>Actinomycetes</taxon>
        <taxon>Micrococcales</taxon>
        <taxon>Micrococcaceae</taxon>
        <taxon>Sinomonas</taxon>
    </lineage>
</organism>
<reference evidence="7" key="1">
    <citation type="journal article" date="2019" name="Int. J. Syst. Evol. Microbiol.">
        <title>The Global Catalogue of Microorganisms (GCM) 10K type strain sequencing project: providing services to taxonomists for standard genome sequencing and annotation.</title>
        <authorList>
            <consortium name="The Broad Institute Genomics Platform"/>
            <consortium name="The Broad Institute Genome Sequencing Center for Infectious Disease"/>
            <person name="Wu L."/>
            <person name="Ma J."/>
        </authorList>
    </citation>
    <scope>NUCLEOTIDE SEQUENCE [LARGE SCALE GENOMIC DNA]</scope>
    <source>
        <strain evidence="7">JCM 16034</strain>
    </source>
</reference>
<evidence type="ECO:0000259" key="5">
    <source>
        <dbReference type="Pfam" id="PF09084"/>
    </source>
</evidence>
<dbReference type="PANTHER" id="PTHR30024">
    <property type="entry name" value="ALIPHATIC SULFONATES-BINDING PROTEIN-RELATED"/>
    <property type="match status" value="1"/>
</dbReference>
<dbReference type="PROSITE" id="PS51257">
    <property type="entry name" value="PROKAR_LIPOPROTEIN"/>
    <property type="match status" value="1"/>
</dbReference>
<accession>A0ABP5NSG7</accession>
<name>A0ABP5NSG7_9MICC</name>
<dbReference type="PANTHER" id="PTHR30024:SF47">
    <property type="entry name" value="TAURINE-BINDING PERIPLASMIC PROTEIN"/>
    <property type="match status" value="1"/>
</dbReference>
<dbReference type="Proteomes" id="UP001500432">
    <property type="component" value="Unassembled WGS sequence"/>
</dbReference>
<keyword evidence="3 4" id="KW-0732">Signal</keyword>
<evidence type="ECO:0000313" key="6">
    <source>
        <dbReference type="EMBL" id="GAA2201132.1"/>
    </source>
</evidence>
<dbReference type="Pfam" id="PF09084">
    <property type="entry name" value="NMT1"/>
    <property type="match status" value="1"/>
</dbReference>